<dbReference type="Gene3D" id="1.20.120.1880">
    <property type="entry name" value="Nucleoporin, helical C-terminal domain"/>
    <property type="match status" value="1"/>
</dbReference>
<proteinExistence type="inferred from homology"/>
<dbReference type="Gene3D" id="1.25.40.440">
    <property type="entry name" value="Nucleoporin, helical domain, central subdomain"/>
    <property type="match status" value="1"/>
</dbReference>
<evidence type="ECO:0000256" key="3">
    <source>
        <dbReference type="ARBA" id="ARBA00022448"/>
    </source>
</evidence>
<dbReference type="InterPro" id="IPR042538">
    <property type="entry name" value="Nucleoporin_Nup155_C_3"/>
</dbReference>
<dbReference type="PANTHER" id="PTHR10350">
    <property type="entry name" value="NUCLEAR PORE COMPLEX PROTEIN NUP155"/>
    <property type="match status" value="1"/>
</dbReference>
<evidence type="ECO:0000259" key="5">
    <source>
        <dbReference type="Pfam" id="PF03177"/>
    </source>
</evidence>
<protein>
    <submittedName>
        <fullName evidence="9">Nucleoporin_N domain-containing protein</fullName>
    </submittedName>
</protein>
<evidence type="ECO:0000313" key="8">
    <source>
        <dbReference type="Proteomes" id="UP000050794"/>
    </source>
</evidence>
<dbReference type="PANTHER" id="PTHR10350:SF6">
    <property type="entry name" value="NUCLEAR PORE COMPLEX PROTEIN NUP155"/>
    <property type="match status" value="1"/>
</dbReference>
<reference evidence="7 8" key="2">
    <citation type="submission" date="2018-11" db="EMBL/GenBank/DDBJ databases">
        <authorList>
            <consortium name="Pathogen Informatics"/>
        </authorList>
    </citation>
    <scope>NUCLEOTIDE SEQUENCE [LARGE SCALE GENOMIC DNA]</scope>
</reference>
<evidence type="ECO:0000313" key="7">
    <source>
        <dbReference type="EMBL" id="VDM38981.1"/>
    </source>
</evidence>
<dbReference type="Pfam" id="PF03177">
    <property type="entry name" value="Nucleoporin_C"/>
    <property type="match status" value="1"/>
</dbReference>
<dbReference type="GO" id="GO:0006606">
    <property type="term" value="P:protein import into nucleus"/>
    <property type="evidence" value="ECO:0007669"/>
    <property type="project" value="TreeGrafter"/>
</dbReference>
<dbReference type="SUPFAM" id="SSF50978">
    <property type="entry name" value="WD40 repeat-like"/>
    <property type="match status" value="1"/>
</dbReference>
<dbReference type="GO" id="GO:0000972">
    <property type="term" value="P:transcription-dependent tethering of RNA polymerase II gene DNA at nuclear periphery"/>
    <property type="evidence" value="ECO:0007669"/>
    <property type="project" value="TreeGrafter"/>
</dbReference>
<dbReference type="InterPro" id="IPR004870">
    <property type="entry name" value="Nucleoporin_Nup155"/>
</dbReference>
<dbReference type="FunFam" id="1.25.40.440:FF:000001">
    <property type="entry name" value="Nuclear pore complex subunit"/>
    <property type="match status" value="1"/>
</dbReference>
<keyword evidence="8" id="KW-1185">Reference proteome</keyword>
<dbReference type="GO" id="GO:0036228">
    <property type="term" value="P:protein localization to nuclear inner membrane"/>
    <property type="evidence" value="ECO:0007669"/>
    <property type="project" value="TreeGrafter"/>
</dbReference>
<dbReference type="Proteomes" id="UP000050794">
    <property type="component" value="Unassembled WGS sequence"/>
</dbReference>
<evidence type="ECO:0000313" key="9">
    <source>
        <dbReference type="WBParaSite" id="TCNE_0000766001-mRNA-1"/>
    </source>
</evidence>
<dbReference type="InterPro" id="IPR042537">
    <property type="entry name" value="Nucleoporin_Nup155_C_2"/>
</dbReference>
<evidence type="ECO:0000256" key="1">
    <source>
        <dbReference type="ARBA" id="ARBA00004123"/>
    </source>
</evidence>
<dbReference type="InterPro" id="IPR014908">
    <property type="entry name" value="Nucleoporin_Nup133/Nup155_N"/>
</dbReference>
<comment type="subcellular location">
    <subcellularLocation>
        <location evidence="1">Nucleus</location>
    </subcellularLocation>
</comment>
<dbReference type="GO" id="GO:0017056">
    <property type="term" value="F:structural constituent of nuclear pore"/>
    <property type="evidence" value="ECO:0007669"/>
    <property type="project" value="InterPro"/>
</dbReference>
<dbReference type="Gene3D" id="1.25.40.450">
    <property type="entry name" value="Nucleoporin, helical domain, N-terminal subdomain"/>
    <property type="match status" value="1"/>
</dbReference>
<dbReference type="InterPro" id="IPR036322">
    <property type="entry name" value="WD40_repeat_dom_sf"/>
</dbReference>
<evidence type="ECO:0000259" key="6">
    <source>
        <dbReference type="Pfam" id="PF08801"/>
    </source>
</evidence>
<dbReference type="InterPro" id="IPR007187">
    <property type="entry name" value="Nucleoporin_Nup133/Nup155_C"/>
</dbReference>
<reference evidence="9" key="1">
    <citation type="submission" date="2016-06" db="UniProtKB">
        <authorList>
            <consortium name="WormBaseParasite"/>
        </authorList>
    </citation>
    <scope>IDENTIFICATION</scope>
</reference>
<feature type="domain" description="Nucleoporin Nup133/Nup155-like C-terminal" evidence="5">
    <location>
        <begin position="654"/>
        <end position="1317"/>
    </location>
</feature>
<name>A0A183UGP0_TOXCA</name>
<gene>
    <name evidence="7" type="ORF">TCNE_LOCUS7660</name>
</gene>
<dbReference type="EMBL" id="UYWY01019730">
    <property type="protein sequence ID" value="VDM38981.1"/>
    <property type="molecule type" value="Genomic_DNA"/>
</dbReference>
<dbReference type="GO" id="GO:0006405">
    <property type="term" value="P:RNA export from nucleus"/>
    <property type="evidence" value="ECO:0007669"/>
    <property type="project" value="TreeGrafter"/>
</dbReference>
<evidence type="ECO:0000256" key="2">
    <source>
        <dbReference type="ARBA" id="ARBA00007373"/>
    </source>
</evidence>
<dbReference type="InterPro" id="IPR042533">
    <property type="entry name" value="Nucleoporin_Nup155_C_1"/>
</dbReference>
<dbReference type="WBParaSite" id="TCNE_0000766001-mRNA-1">
    <property type="protein sequence ID" value="TCNE_0000766001-mRNA-1"/>
    <property type="gene ID" value="TCNE_0000766001"/>
</dbReference>
<evidence type="ECO:0000256" key="4">
    <source>
        <dbReference type="ARBA" id="ARBA00023242"/>
    </source>
</evidence>
<dbReference type="Pfam" id="PF08801">
    <property type="entry name" value="Nucleoporin_N"/>
    <property type="match status" value="1"/>
</dbReference>
<keyword evidence="4" id="KW-0539">Nucleus</keyword>
<dbReference type="Gene3D" id="1.20.58.1780">
    <property type="match status" value="1"/>
</dbReference>
<sequence>MAQGISSRGGPLEDASNEVVRCLRKDRELADLLFKLKFDPNQPDKVTVSGISTDDYPSLREMDIAEFCKQRPRPVPPELIDQLNETECVYTIGVLPEIGRAYMTMDSDLYMWNYEENCDLAYFDGVSNTITKVMVAKPKAGVFHDFVHRLLVVSTTTEILLLATRFADDQNTTITVDSFYDVSHAQMFILPDAIFKVPLEGSTVTDMVITLDGRIFFAAEECIYEIEYQAKNISHLCVDDTRHILYSLSKSGSIQVFDLGADGSSMRKVASLSCTHIQQQAADECRTVDRDFFADVVAIDAIPSTRSQYLHLVATTRKGVRLFFTCLPPTPQSAYVSTPVGMPPPLLPDVAYERPSDLRLRHVRIPPGYNVGGVGNLFFTVYGSRLSHEVSVMIAECGSEGVSCVNCFSSSNFSSQETLTESMSSFTFGTAVLAVERAFSPQVVGVSAKESVDVRPAFIVSQHRDPAEKLIILTEKGVSIVEQRSPVDMLREVLRQYGADSPQANYFFYLHGAINSCVMALSIMCSEGAADLAIKRCERDELLKETTAPIEREGSQVDAALRVFFSLGANKNVAIAGTGGTVRSSRSLSSEWQSRKTTVGSLAFHSPLQRSAQQQRSYMSYRPASTLGSSPYSYFSPADDEPGSSLSPYKAHTSCRHDALYVYFSRMVSNLWTSPLCYKLSETQISNVFSSDELEWLVAQLRALRKCIDEFDLIGSAHEAYQSLISRRDTSTKSGASEQADSKVLAFQEERRSLHHLCELLSLSCEVLSLWKIVSTHQFHVVTAQLSNSVKDQLCSNHFSAVVVGGHHLCADLITCLMRYYLHDNASTSAICGQLRSSCPTLFSEEDATAIKATEMVEEARSMEPSPARTELLAGAIRMLKASVHKLNLPVVCQLLYVVECMEGIVELALARAERDDPRMLAIAAYKNRSTSSDPLTREALAKRKEAYKCITDALDLLMAEARTKSGIALQSAVVSRDLIVNLVLRSKDELANVTVFKWLLDNDLSNTSESPYVESFLRTLVEEGGSSAYLDLLWRFYERNGNFAKAARLLYTLARRDTSAFDLRRRIAYLSQALMCARAAADQLGDECESRKFLLGVQAELDVAEIQLATENAILAKKHLAGKAELIEKLESRLYSSQELLDLFAVPFDLFEIELAVCHCADAYDKKVIETLCSRIVEQELEECRGQSCDVRVERLRTRIAALYTRYSLQPKYFPIETVLCEVLTHGLSNGLPPSSLQTVGSSLPVPFQKLLDAITLCQKRDPFWRNNERAMTYLMECAVHVFDRFAAQASKMPIKQRKTVACRCLDVIASFLLQLSSSGFAAGDALSQLADRFHTFQNIFENI</sequence>
<accession>A0A183UGP0</accession>
<keyword evidence="3" id="KW-0813">Transport</keyword>
<feature type="domain" description="Nucleoporin Nup133/Nup155-like N-terminal" evidence="6">
    <location>
        <begin position="74"/>
        <end position="232"/>
    </location>
</feature>
<dbReference type="GO" id="GO:0044611">
    <property type="term" value="C:nuclear pore inner ring"/>
    <property type="evidence" value="ECO:0007669"/>
    <property type="project" value="TreeGrafter"/>
</dbReference>
<organism evidence="8 9">
    <name type="scientific">Toxocara canis</name>
    <name type="common">Canine roundworm</name>
    <dbReference type="NCBI Taxonomy" id="6265"/>
    <lineage>
        <taxon>Eukaryota</taxon>
        <taxon>Metazoa</taxon>
        <taxon>Ecdysozoa</taxon>
        <taxon>Nematoda</taxon>
        <taxon>Chromadorea</taxon>
        <taxon>Rhabditida</taxon>
        <taxon>Spirurina</taxon>
        <taxon>Ascaridomorpha</taxon>
        <taxon>Ascaridoidea</taxon>
        <taxon>Toxocaridae</taxon>
        <taxon>Toxocara</taxon>
    </lineage>
</organism>
<comment type="similarity">
    <text evidence="2">Belongs to the non-repetitive/WGA-negative nucleoporin family.</text>
</comment>